<feature type="transmembrane region" description="Helical" evidence="7">
    <location>
        <begin position="12"/>
        <end position="30"/>
    </location>
</feature>
<gene>
    <name evidence="8" type="ORF">HMPREF9336_01832</name>
</gene>
<comment type="subcellular location">
    <subcellularLocation>
        <location evidence="1">Cell membrane</location>
    </subcellularLocation>
</comment>
<keyword evidence="9" id="KW-1185">Reference proteome</keyword>
<evidence type="ECO:0000313" key="9">
    <source>
        <dbReference type="Proteomes" id="UP000004816"/>
    </source>
</evidence>
<dbReference type="RefSeq" id="WP_007469656.1">
    <property type="nucleotide sequence ID" value="NZ_KI391953.1"/>
</dbReference>
<organism evidence="8 9">
    <name type="scientific">Segniliparus rugosus (strain ATCC BAA-974 / DSM 45345 / CCUG 50838 / CIP 108380 / JCM 13579 / CDC 945)</name>
    <dbReference type="NCBI Taxonomy" id="679197"/>
    <lineage>
        <taxon>Bacteria</taxon>
        <taxon>Bacillati</taxon>
        <taxon>Actinomycetota</taxon>
        <taxon>Actinomycetes</taxon>
        <taxon>Mycobacteriales</taxon>
        <taxon>Segniliparaceae</taxon>
        <taxon>Segniliparus</taxon>
    </lineage>
</organism>
<dbReference type="OrthoDB" id="4742567at2"/>
<dbReference type="GO" id="GO:0005886">
    <property type="term" value="C:plasma membrane"/>
    <property type="evidence" value="ECO:0007669"/>
    <property type="project" value="UniProtKB-SubCell"/>
</dbReference>
<dbReference type="InterPro" id="IPR038468">
    <property type="entry name" value="MmpS_C"/>
</dbReference>
<evidence type="ECO:0000256" key="4">
    <source>
        <dbReference type="ARBA" id="ARBA00022692"/>
    </source>
</evidence>
<sequence>MSVSRSRRILSWVWLPAICLVVVAVAALIMDKAHGVFGSKDETGTLDKKFAIVEFNPKRITYEIFGDFRQWGRIDYWDKDTKPVDMLMTALPWTHTETTIMPVGTGDVTAQTDGSYIGCRILVNGELRVEHTATGEHAGVWCQVLSA</sequence>
<evidence type="ECO:0000256" key="3">
    <source>
        <dbReference type="ARBA" id="ARBA00022475"/>
    </source>
</evidence>
<keyword evidence="4 7" id="KW-0812">Transmembrane</keyword>
<evidence type="ECO:0000256" key="5">
    <source>
        <dbReference type="ARBA" id="ARBA00022989"/>
    </source>
</evidence>
<dbReference type="STRING" id="679197.HMPREF9336_01832"/>
<comment type="caution">
    <text evidence="8">The sequence shown here is derived from an EMBL/GenBank/DDBJ whole genome shotgun (WGS) entry which is preliminary data.</text>
</comment>
<dbReference type="InterPro" id="IPR008693">
    <property type="entry name" value="MmpS"/>
</dbReference>
<dbReference type="Proteomes" id="UP000004816">
    <property type="component" value="Unassembled WGS sequence"/>
</dbReference>
<dbReference type="HOGENOM" id="CLU_119497_0_0_11"/>
<proteinExistence type="inferred from homology"/>
<evidence type="ECO:0000313" key="8">
    <source>
        <dbReference type="EMBL" id="EFV13321.1"/>
    </source>
</evidence>
<evidence type="ECO:0000256" key="1">
    <source>
        <dbReference type="ARBA" id="ARBA00004236"/>
    </source>
</evidence>
<evidence type="ECO:0008006" key="10">
    <source>
        <dbReference type="Google" id="ProtNLM"/>
    </source>
</evidence>
<dbReference type="EMBL" id="ACZI02000002">
    <property type="protein sequence ID" value="EFV13321.1"/>
    <property type="molecule type" value="Genomic_DNA"/>
</dbReference>
<dbReference type="AlphaFoldDB" id="E5XQR0"/>
<evidence type="ECO:0000256" key="2">
    <source>
        <dbReference type="ARBA" id="ARBA00007531"/>
    </source>
</evidence>
<evidence type="ECO:0000256" key="7">
    <source>
        <dbReference type="SAM" id="Phobius"/>
    </source>
</evidence>
<keyword evidence="5 7" id="KW-1133">Transmembrane helix</keyword>
<name>E5XQR0_SEGRC</name>
<dbReference type="eggNOG" id="ENOG5031XZ6">
    <property type="taxonomic scope" value="Bacteria"/>
</dbReference>
<dbReference type="Pfam" id="PF05423">
    <property type="entry name" value="Mycobact_memb"/>
    <property type="match status" value="1"/>
</dbReference>
<protein>
    <recommendedName>
        <fullName evidence="10">MmpS family membrane protein</fullName>
    </recommendedName>
</protein>
<dbReference type="Gene3D" id="2.60.40.2880">
    <property type="entry name" value="MmpS1-5, C-terminal soluble domain"/>
    <property type="match status" value="1"/>
</dbReference>
<accession>E5XQR0</accession>
<keyword evidence="3" id="KW-1003">Cell membrane</keyword>
<comment type="similarity">
    <text evidence="2">Belongs to the MmpS family.</text>
</comment>
<keyword evidence="6 7" id="KW-0472">Membrane</keyword>
<evidence type="ECO:0000256" key="6">
    <source>
        <dbReference type="ARBA" id="ARBA00023136"/>
    </source>
</evidence>
<reference evidence="8 9" key="1">
    <citation type="journal article" date="2011" name="Stand. Genomic Sci.">
        <title>High quality draft genome sequence of Segniliparus rugosus CDC 945(T)= (ATCC BAA-974(T)).</title>
        <authorList>
            <person name="Earl A.M."/>
            <person name="Desjardins C.A."/>
            <person name="Fitzgerald M.G."/>
            <person name="Arachchi H.M."/>
            <person name="Zeng Q."/>
            <person name="Mehta T."/>
            <person name="Griggs A."/>
            <person name="Birren B.W."/>
            <person name="Toney N.C."/>
            <person name="Carr J."/>
            <person name="Posey J."/>
            <person name="Butler W.R."/>
        </authorList>
    </citation>
    <scope>NUCLEOTIDE SEQUENCE [LARGE SCALE GENOMIC DNA]</scope>
    <source>
        <strain evidence="9">ATCC BAA-974 / DSM 45345 / CCUG 50838 / CIP 108380 / JCM 13579 / CDC 945</strain>
    </source>
</reference>